<evidence type="ECO:0000256" key="2">
    <source>
        <dbReference type="SAM" id="SignalP"/>
    </source>
</evidence>
<evidence type="ECO:0000313" key="3">
    <source>
        <dbReference type="EMBL" id="KAK7090479.1"/>
    </source>
</evidence>
<proteinExistence type="predicted"/>
<name>A0AAN9AP86_9CAEN</name>
<feature type="region of interest" description="Disordered" evidence="1">
    <location>
        <begin position="183"/>
        <end position="238"/>
    </location>
</feature>
<feature type="region of interest" description="Disordered" evidence="1">
    <location>
        <begin position="36"/>
        <end position="119"/>
    </location>
</feature>
<feature type="compositionally biased region" description="Polar residues" evidence="1">
    <location>
        <begin position="44"/>
        <end position="60"/>
    </location>
</feature>
<accession>A0AAN9AP86</accession>
<gene>
    <name evidence="3" type="ORF">V1264_010270</name>
</gene>
<dbReference type="EMBL" id="JBAMIC010000024">
    <property type="protein sequence ID" value="KAK7090479.1"/>
    <property type="molecule type" value="Genomic_DNA"/>
</dbReference>
<dbReference type="Proteomes" id="UP001374579">
    <property type="component" value="Unassembled WGS sequence"/>
</dbReference>
<sequence>MARNLTITLFLVAIICLQSTQGSWFGRRRISRKSLKPLPKENEVTSTSNVDTRPTTPRSEQQAEENFINAQRDPQITPSSSEAPADGESSLPKNRSPSGTSTEDQKSLDVKQGEEKKLSPGAGRKLCELLQKLVSKAGCRSPQTWSLWSSKRRRCSKTRYLAKRILRLFPGLRCNIDGNGLDKDVSTTPETPTTESTTTTTESTTTTTTTEAPTTESTTTTTESTTSTTTTTESTTSDFTCRGPRQFCVLPVGNSLECPDGGAVFLFLSCPFSNQICCQALA</sequence>
<keyword evidence="4" id="KW-1185">Reference proteome</keyword>
<evidence type="ECO:0000256" key="1">
    <source>
        <dbReference type="SAM" id="MobiDB-lite"/>
    </source>
</evidence>
<organism evidence="3 4">
    <name type="scientific">Littorina saxatilis</name>
    <dbReference type="NCBI Taxonomy" id="31220"/>
    <lineage>
        <taxon>Eukaryota</taxon>
        <taxon>Metazoa</taxon>
        <taxon>Spiralia</taxon>
        <taxon>Lophotrochozoa</taxon>
        <taxon>Mollusca</taxon>
        <taxon>Gastropoda</taxon>
        <taxon>Caenogastropoda</taxon>
        <taxon>Littorinimorpha</taxon>
        <taxon>Littorinoidea</taxon>
        <taxon>Littorinidae</taxon>
        <taxon>Littorina</taxon>
    </lineage>
</organism>
<dbReference type="AlphaFoldDB" id="A0AAN9AP86"/>
<feature type="compositionally biased region" description="Polar residues" evidence="1">
    <location>
        <begin position="91"/>
        <end position="102"/>
    </location>
</feature>
<feature type="compositionally biased region" description="Polar residues" evidence="1">
    <location>
        <begin position="68"/>
        <end position="82"/>
    </location>
</feature>
<feature type="signal peptide" evidence="2">
    <location>
        <begin position="1"/>
        <end position="22"/>
    </location>
</feature>
<feature type="chain" id="PRO_5042911832" evidence="2">
    <location>
        <begin position="23"/>
        <end position="282"/>
    </location>
</feature>
<feature type="compositionally biased region" description="Basic and acidic residues" evidence="1">
    <location>
        <begin position="103"/>
        <end position="118"/>
    </location>
</feature>
<protein>
    <submittedName>
        <fullName evidence="3">Uncharacterized protein</fullName>
    </submittedName>
</protein>
<reference evidence="3 4" key="1">
    <citation type="submission" date="2024-02" db="EMBL/GenBank/DDBJ databases">
        <title>Chromosome-scale genome assembly of the rough periwinkle Littorina saxatilis.</title>
        <authorList>
            <person name="De Jode A."/>
            <person name="Faria R."/>
            <person name="Formenti G."/>
            <person name="Sims Y."/>
            <person name="Smith T.P."/>
            <person name="Tracey A."/>
            <person name="Wood J.M.D."/>
            <person name="Zagrodzka Z.B."/>
            <person name="Johannesson K."/>
            <person name="Butlin R.K."/>
            <person name="Leder E.H."/>
        </authorList>
    </citation>
    <scope>NUCLEOTIDE SEQUENCE [LARGE SCALE GENOMIC DNA]</scope>
    <source>
        <strain evidence="3">Snail1</strain>
        <tissue evidence="3">Muscle</tissue>
    </source>
</reference>
<feature type="compositionally biased region" description="Low complexity" evidence="1">
    <location>
        <begin position="186"/>
        <end position="237"/>
    </location>
</feature>
<keyword evidence="2" id="KW-0732">Signal</keyword>
<evidence type="ECO:0000313" key="4">
    <source>
        <dbReference type="Proteomes" id="UP001374579"/>
    </source>
</evidence>
<comment type="caution">
    <text evidence="3">The sequence shown here is derived from an EMBL/GenBank/DDBJ whole genome shotgun (WGS) entry which is preliminary data.</text>
</comment>